<evidence type="ECO:0000259" key="16">
    <source>
        <dbReference type="Pfam" id="PF07475"/>
    </source>
</evidence>
<evidence type="ECO:0000313" key="17">
    <source>
        <dbReference type="EMBL" id="MFD1410664.1"/>
    </source>
</evidence>
<dbReference type="HAMAP" id="MF_01249">
    <property type="entry name" value="HPr_kinase"/>
    <property type="match status" value="1"/>
</dbReference>
<dbReference type="InterPro" id="IPR003755">
    <property type="entry name" value="HPr(Ser)_kin/Pase"/>
</dbReference>
<dbReference type="PANTHER" id="PTHR30305:SF1">
    <property type="entry name" value="HPR KINASE_PHOSPHORYLASE"/>
    <property type="match status" value="1"/>
</dbReference>
<comment type="subunit">
    <text evidence="13">Homohexamer.</text>
</comment>
<dbReference type="NCBIfam" id="TIGR00679">
    <property type="entry name" value="hpr-ser"/>
    <property type="match status" value="1"/>
</dbReference>
<feature type="region of interest" description="Important for the catalytic mechanism of dephosphorylation" evidence="13">
    <location>
        <begin position="266"/>
        <end position="271"/>
    </location>
</feature>
<keyword evidence="6 13" id="KW-0547">Nucleotide-binding</keyword>
<evidence type="ECO:0000259" key="15">
    <source>
        <dbReference type="Pfam" id="PF02603"/>
    </source>
</evidence>
<dbReference type="InterPro" id="IPR028979">
    <property type="entry name" value="Ser_kin/Pase_Hpr-like_N_sf"/>
</dbReference>
<dbReference type="InterPro" id="IPR011104">
    <property type="entry name" value="Hpr_kin/Pase_C"/>
</dbReference>
<dbReference type="PANTHER" id="PTHR30305">
    <property type="entry name" value="PROTEIN YJDM-RELATED"/>
    <property type="match status" value="1"/>
</dbReference>
<gene>
    <name evidence="13 17" type="primary">hprK</name>
    <name evidence="17" type="ORF">ACFQ4R_03415</name>
</gene>
<feature type="region of interest" description="Disordered" evidence="14">
    <location>
        <begin position="308"/>
        <end position="337"/>
    </location>
</feature>
<dbReference type="CDD" id="cd01918">
    <property type="entry name" value="HprK_C"/>
    <property type="match status" value="1"/>
</dbReference>
<dbReference type="Proteomes" id="UP001597191">
    <property type="component" value="Unassembled WGS sequence"/>
</dbReference>
<accession>A0ABW4BKA5</accession>
<comment type="catalytic activity">
    <reaction evidence="1 13">
        <text>[HPr protein]-L-serine + ATP = [HPr protein]-O-phospho-L-serine + ADP + H(+)</text>
        <dbReference type="Rhea" id="RHEA:46600"/>
        <dbReference type="Rhea" id="RHEA-COMP:11602"/>
        <dbReference type="Rhea" id="RHEA-COMP:11603"/>
        <dbReference type="ChEBI" id="CHEBI:15378"/>
        <dbReference type="ChEBI" id="CHEBI:29999"/>
        <dbReference type="ChEBI" id="CHEBI:30616"/>
        <dbReference type="ChEBI" id="CHEBI:83421"/>
        <dbReference type="ChEBI" id="CHEBI:456216"/>
    </reaction>
</comment>
<evidence type="ECO:0000256" key="3">
    <source>
        <dbReference type="ARBA" id="ARBA00018922"/>
    </source>
</evidence>
<proteinExistence type="inferred from homology"/>
<reference evidence="18" key="1">
    <citation type="journal article" date="2019" name="Int. J. Syst. Evol. Microbiol.">
        <title>The Global Catalogue of Microorganisms (GCM) 10K type strain sequencing project: providing services to taxonomists for standard genome sequencing and annotation.</title>
        <authorList>
            <consortium name="The Broad Institute Genomics Platform"/>
            <consortium name="The Broad Institute Genome Sequencing Center for Infectious Disease"/>
            <person name="Wu L."/>
            <person name="Ma J."/>
        </authorList>
    </citation>
    <scope>NUCLEOTIDE SEQUENCE [LARGE SCALE GENOMIC DNA]</scope>
    <source>
        <strain evidence="18">CCM 8937</strain>
    </source>
</reference>
<keyword evidence="18" id="KW-1185">Reference proteome</keyword>
<dbReference type="Gene3D" id="3.40.50.300">
    <property type="entry name" value="P-loop containing nucleotide triphosphate hydrolases"/>
    <property type="match status" value="1"/>
</dbReference>
<dbReference type="Pfam" id="PF02603">
    <property type="entry name" value="Hpr_kinase_N"/>
    <property type="match status" value="1"/>
</dbReference>
<keyword evidence="7 13" id="KW-0418">Kinase</keyword>
<evidence type="ECO:0000256" key="2">
    <source>
        <dbReference type="ARBA" id="ARBA00006883"/>
    </source>
</evidence>
<evidence type="ECO:0000256" key="4">
    <source>
        <dbReference type="ARBA" id="ARBA00022527"/>
    </source>
</evidence>
<evidence type="ECO:0000313" key="18">
    <source>
        <dbReference type="Proteomes" id="UP001597191"/>
    </source>
</evidence>
<feature type="binding site" evidence="13">
    <location>
        <position position="204"/>
    </location>
    <ligand>
        <name>Mg(2+)</name>
        <dbReference type="ChEBI" id="CHEBI:18420"/>
    </ligand>
</feature>
<evidence type="ECO:0000256" key="14">
    <source>
        <dbReference type="SAM" id="MobiDB-lite"/>
    </source>
</evidence>
<protein>
    <recommendedName>
        <fullName evidence="3 13">HPr kinase/phosphorylase</fullName>
        <shortName evidence="13">HPrK/P</shortName>
        <ecNumber evidence="13">2.7.11.-</ecNumber>
        <ecNumber evidence="13">2.7.4.-</ecNumber>
    </recommendedName>
    <alternativeName>
        <fullName evidence="11 13">HPr(Ser) kinase/phosphorylase</fullName>
    </alternativeName>
</protein>
<keyword evidence="9 13" id="KW-0511">Multifunctional enzyme</keyword>
<keyword evidence="5 13" id="KW-0808">Transferase</keyword>
<feature type="active site" evidence="13">
    <location>
        <position position="140"/>
    </location>
</feature>
<evidence type="ECO:0000256" key="11">
    <source>
        <dbReference type="ARBA" id="ARBA00033012"/>
    </source>
</evidence>
<dbReference type="Gene3D" id="3.40.1390.20">
    <property type="entry name" value="HprK N-terminal domain-like"/>
    <property type="match status" value="1"/>
</dbReference>
<dbReference type="EC" id="2.7.4.-" evidence="13"/>
<feature type="domain" description="HPr kinase/phosphorylase C-terminal" evidence="16">
    <location>
        <begin position="132"/>
        <end position="300"/>
    </location>
</feature>
<comment type="catalytic activity">
    <reaction evidence="12 13">
        <text>[HPr protein]-O-phospho-L-serine + phosphate + H(+) = [HPr protein]-L-serine + diphosphate</text>
        <dbReference type="Rhea" id="RHEA:46604"/>
        <dbReference type="Rhea" id="RHEA-COMP:11602"/>
        <dbReference type="Rhea" id="RHEA-COMP:11603"/>
        <dbReference type="ChEBI" id="CHEBI:15378"/>
        <dbReference type="ChEBI" id="CHEBI:29999"/>
        <dbReference type="ChEBI" id="CHEBI:33019"/>
        <dbReference type="ChEBI" id="CHEBI:43474"/>
        <dbReference type="ChEBI" id="CHEBI:83421"/>
    </reaction>
</comment>
<keyword evidence="13" id="KW-0479">Metal-binding</keyword>
<comment type="function">
    <text evidence="13">Catalyzes the ATP- as well as the pyrophosphate-dependent phosphorylation of a specific serine residue in HPr, a phosphocarrier protein of the phosphoenolpyruvate-dependent sugar phosphotransferase system (PTS). HprK/P also catalyzes the pyrophosphate-producing, inorganic phosphate-dependent dephosphorylation (phosphorolysis) of seryl-phosphorylated HPr (P-Ser-HPr). The two antagonistic activities of HprK/P are regulated by several intracellular metabolites, which change their concentration in response to the absence or presence of rapidly metabolisable carbon sources (glucose, fructose, etc.) in the growth medium. Therefore, by controlling the phosphorylation state of HPr, HPrK/P is a sensor enzyme that plays a major role in the regulation of carbon metabolism and sugar transport: it mediates carbon catabolite repression (CCR), and regulates PTS-catalyzed carbohydrate uptake and inducer exclusion.</text>
</comment>
<dbReference type="EMBL" id="JBHTOH010000021">
    <property type="protein sequence ID" value="MFD1410664.1"/>
    <property type="molecule type" value="Genomic_DNA"/>
</dbReference>
<keyword evidence="8 13" id="KW-0067">ATP-binding</keyword>
<dbReference type="SUPFAM" id="SSF53795">
    <property type="entry name" value="PEP carboxykinase-like"/>
    <property type="match status" value="1"/>
</dbReference>
<evidence type="ECO:0000256" key="13">
    <source>
        <dbReference type="HAMAP-Rule" id="MF_01249"/>
    </source>
</evidence>
<keyword evidence="4 13" id="KW-0723">Serine/threonine-protein kinase</keyword>
<feature type="region of interest" description="Important for the catalytic mechanism of both phosphorylation and dephosphorylation" evidence="13">
    <location>
        <begin position="203"/>
        <end position="212"/>
    </location>
</feature>
<sequence>MAEGILVKQLVDALKLHVISGAEFLSQRQITISDISRPGLELTGYFTYYPHNRLQVFGRTESAFANSLTGEERKVVVRRMCEKDTPAFIISRGLPATQEMIDEATRGGVPILGSELPTTRLSSVLTEYLHTQLAERRSMHGVLVDVYGLGVLIIGNSGVGKSETALELVKRGHRLIADDRVDVYQRDENTVVGEAPRILKNLMEIRGIGIIDVMNLFGAGAVRTETPISLIVNLENWQKDRNYDRLGSDEKAQMIFDVPVPKITIPVKVGRNLAIIIEVAAMNFRARSMGYDATKVFETNLSSLIKENSLEDEGPAAGQSDSDQPKPAAKKKDDPHD</sequence>
<feature type="active site" description="Proton acceptor; for phosphorylation activity. Proton donor; for dephosphorylation activity" evidence="13">
    <location>
        <position position="179"/>
    </location>
</feature>
<dbReference type="InterPro" id="IPR011126">
    <property type="entry name" value="Hpr_kin/Pase_Hpr_N"/>
</dbReference>
<organism evidence="17 18">
    <name type="scientific">Lapidilactobacillus gannanensis</name>
    <dbReference type="NCBI Taxonomy" id="2486002"/>
    <lineage>
        <taxon>Bacteria</taxon>
        <taxon>Bacillati</taxon>
        <taxon>Bacillota</taxon>
        <taxon>Bacilli</taxon>
        <taxon>Lactobacillales</taxon>
        <taxon>Lactobacillaceae</taxon>
        <taxon>Lapidilactobacillus</taxon>
    </lineage>
</organism>
<comment type="similarity">
    <text evidence="2 13">Belongs to the HPrK/P family.</text>
</comment>
<comment type="domain">
    <text evidence="13">The Walker A ATP-binding motif also binds Pi and PPi.</text>
</comment>
<feature type="active site" evidence="13">
    <location>
        <position position="245"/>
    </location>
</feature>
<keyword evidence="13" id="KW-0460">Magnesium</keyword>
<dbReference type="GO" id="GO:0016301">
    <property type="term" value="F:kinase activity"/>
    <property type="evidence" value="ECO:0007669"/>
    <property type="project" value="UniProtKB-KW"/>
</dbReference>
<feature type="active site" evidence="13">
    <location>
        <position position="161"/>
    </location>
</feature>
<evidence type="ECO:0000256" key="12">
    <source>
        <dbReference type="ARBA" id="ARBA00047657"/>
    </source>
</evidence>
<feature type="binding site" evidence="13">
    <location>
        <begin position="155"/>
        <end position="162"/>
    </location>
    <ligand>
        <name>ATP</name>
        <dbReference type="ChEBI" id="CHEBI:30616"/>
    </ligand>
</feature>
<dbReference type="EC" id="2.7.11.-" evidence="13"/>
<evidence type="ECO:0000256" key="9">
    <source>
        <dbReference type="ARBA" id="ARBA00023268"/>
    </source>
</evidence>
<feature type="binding site" evidence="13">
    <location>
        <position position="162"/>
    </location>
    <ligand>
        <name>Mg(2+)</name>
        <dbReference type="ChEBI" id="CHEBI:18420"/>
    </ligand>
</feature>
<keyword evidence="10 13" id="KW-0119">Carbohydrate metabolism</keyword>
<evidence type="ECO:0000256" key="8">
    <source>
        <dbReference type="ARBA" id="ARBA00022840"/>
    </source>
</evidence>
<dbReference type="InterPro" id="IPR027417">
    <property type="entry name" value="P-loop_NTPase"/>
</dbReference>
<dbReference type="RefSeq" id="WP_125651164.1">
    <property type="nucleotide sequence ID" value="NZ_JBHTOH010000021.1"/>
</dbReference>
<comment type="cofactor">
    <cofactor evidence="13">
        <name>Mg(2+)</name>
        <dbReference type="ChEBI" id="CHEBI:18420"/>
    </cofactor>
</comment>
<feature type="domain" description="HPr(Ser) kinase/phosphorylase N-terminal" evidence="15">
    <location>
        <begin position="6"/>
        <end position="129"/>
    </location>
</feature>
<comment type="caution">
    <text evidence="17">The sequence shown here is derived from an EMBL/GenBank/DDBJ whole genome shotgun (WGS) entry which is preliminary data.</text>
</comment>
<evidence type="ECO:0000256" key="1">
    <source>
        <dbReference type="ARBA" id="ARBA00001120"/>
    </source>
</evidence>
<dbReference type="SUPFAM" id="SSF75138">
    <property type="entry name" value="HprK N-terminal domain-like"/>
    <property type="match status" value="1"/>
</dbReference>
<evidence type="ECO:0000256" key="6">
    <source>
        <dbReference type="ARBA" id="ARBA00022741"/>
    </source>
</evidence>
<name>A0ABW4BKA5_9LACO</name>
<comment type="miscellaneous">
    <text evidence="13">Both phosphorylation and phosphorolysis are carried out by the same active site and suggest a common mechanism for both reactions.</text>
</comment>
<evidence type="ECO:0000256" key="5">
    <source>
        <dbReference type="ARBA" id="ARBA00022679"/>
    </source>
</evidence>
<evidence type="ECO:0000256" key="10">
    <source>
        <dbReference type="ARBA" id="ARBA00023277"/>
    </source>
</evidence>
<evidence type="ECO:0000256" key="7">
    <source>
        <dbReference type="ARBA" id="ARBA00022777"/>
    </source>
</evidence>
<dbReference type="Pfam" id="PF07475">
    <property type="entry name" value="Hpr_kinase_C"/>
    <property type="match status" value="1"/>
</dbReference>